<sequence>MIKIFTIGQVAAKVGLNIGAIRFYERKGLLDPVVRNEQNNRLYTDDEINWLIFLRCLRETGMSVEEIKKYYDMVKAGTSTLPERIKLIQDQKQALLDDIDKKKAQLVHLEHKLERYYRGENY</sequence>
<dbReference type="EMBL" id="LN831776">
    <property type="protein sequence ID" value="CQR58974.1"/>
    <property type="molecule type" value="Genomic_DNA"/>
</dbReference>
<dbReference type="Pfam" id="PF13411">
    <property type="entry name" value="MerR_1"/>
    <property type="match status" value="1"/>
</dbReference>
<keyword evidence="1" id="KW-0238">DNA-binding</keyword>
<dbReference type="PANTHER" id="PTHR30204">
    <property type="entry name" value="REDOX-CYCLING DRUG-SENSING TRANSCRIPTIONAL ACTIVATOR SOXR"/>
    <property type="match status" value="1"/>
</dbReference>
<proteinExistence type="predicted"/>
<evidence type="ECO:0000256" key="2">
    <source>
        <dbReference type="SAM" id="Coils"/>
    </source>
</evidence>
<organism evidence="4 5">
    <name type="scientific">Paenibacillus riograndensis SBR5</name>
    <dbReference type="NCBI Taxonomy" id="1073571"/>
    <lineage>
        <taxon>Bacteria</taxon>
        <taxon>Bacillati</taxon>
        <taxon>Bacillota</taxon>
        <taxon>Bacilli</taxon>
        <taxon>Bacillales</taxon>
        <taxon>Paenibacillaceae</taxon>
        <taxon>Paenibacillus</taxon>
        <taxon>Paenibacillus sonchi group</taxon>
    </lineage>
</organism>
<dbReference type="KEGG" id="pri:PRIO_6627"/>
<dbReference type="PRINTS" id="PR00040">
    <property type="entry name" value="HTHMERR"/>
</dbReference>
<gene>
    <name evidence="4" type="ORF">PRIO_6627</name>
</gene>
<dbReference type="HOGENOM" id="CLU_060077_8_0_9"/>
<dbReference type="RefSeq" id="WP_020434389.1">
    <property type="nucleotide sequence ID" value="NZ_AGBD01001970.1"/>
</dbReference>
<dbReference type="InterPro" id="IPR009061">
    <property type="entry name" value="DNA-bd_dom_put_sf"/>
</dbReference>
<name>A0A0E4CZU7_9BACL</name>
<evidence type="ECO:0000259" key="3">
    <source>
        <dbReference type="PROSITE" id="PS50937"/>
    </source>
</evidence>
<dbReference type="CDD" id="cd01109">
    <property type="entry name" value="HTH_YyaN"/>
    <property type="match status" value="1"/>
</dbReference>
<dbReference type="InterPro" id="IPR047057">
    <property type="entry name" value="MerR_fam"/>
</dbReference>
<dbReference type="Proteomes" id="UP000033163">
    <property type="component" value="Chromosome I"/>
</dbReference>
<dbReference type="SMART" id="SM00422">
    <property type="entry name" value="HTH_MERR"/>
    <property type="match status" value="1"/>
</dbReference>
<keyword evidence="2" id="KW-0175">Coiled coil</keyword>
<dbReference type="InterPro" id="IPR000551">
    <property type="entry name" value="MerR-type_HTH_dom"/>
</dbReference>
<evidence type="ECO:0000256" key="1">
    <source>
        <dbReference type="ARBA" id="ARBA00023125"/>
    </source>
</evidence>
<reference evidence="5" key="1">
    <citation type="submission" date="2015-03" db="EMBL/GenBank/DDBJ databases">
        <authorList>
            <person name="Wibberg D."/>
        </authorList>
    </citation>
    <scope>NUCLEOTIDE SEQUENCE [LARGE SCALE GENOMIC DNA]</scope>
</reference>
<feature type="coiled-coil region" evidence="2">
    <location>
        <begin position="85"/>
        <end position="112"/>
    </location>
</feature>
<protein>
    <submittedName>
        <fullName evidence="4">MerR family transcriptional regulator</fullName>
    </submittedName>
</protein>
<evidence type="ECO:0000313" key="5">
    <source>
        <dbReference type="Proteomes" id="UP000033163"/>
    </source>
</evidence>
<dbReference type="SUPFAM" id="SSF46955">
    <property type="entry name" value="Putative DNA-binding domain"/>
    <property type="match status" value="1"/>
</dbReference>
<feature type="domain" description="HTH merR-type" evidence="3">
    <location>
        <begin position="1"/>
        <end position="73"/>
    </location>
</feature>
<dbReference type="GO" id="GO:0003677">
    <property type="term" value="F:DNA binding"/>
    <property type="evidence" value="ECO:0007669"/>
    <property type="project" value="UniProtKB-KW"/>
</dbReference>
<dbReference type="Gene3D" id="1.10.1660.10">
    <property type="match status" value="1"/>
</dbReference>
<dbReference type="GO" id="GO:0003700">
    <property type="term" value="F:DNA-binding transcription factor activity"/>
    <property type="evidence" value="ECO:0007669"/>
    <property type="project" value="InterPro"/>
</dbReference>
<evidence type="ECO:0000313" key="4">
    <source>
        <dbReference type="EMBL" id="CQR58974.1"/>
    </source>
</evidence>
<accession>A0A0E4CZU7</accession>
<dbReference type="PATRIC" id="fig|1073571.4.peg.7088"/>
<dbReference type="PROSITE" id="PS00552">
    <property type="entry name" value="HTH_MERR_1"/>
    <property type="match status" value="1"/>
</dbReference>
<dbReference type="PROSITE" id="PS50937">
    <property type="entry name" value="HTH_MERR_2"/>
    <property type="match status" value="1"/>
</dbReference>
<dbReference type="STRING" id="483937.AMQ84_31195"/>
<dbReference type="AlphaFoldDB" id="A0A0E4CZU7"/>
<dbReference type="PANTHER" id="PTHR30204:SF83">
    <property type="entry name" value="TRANSCRIPTIONAL REGULATOR, MERR FAMILY"/>
    <property type="match status" value="1"/>
</dbReference>